<name>F6BFZ7_THEXL</name>
<evidence type="ECO:0000313" key="2">
    <source>
        <dbReference type="EMBL" id="AEF16287.1"/>
    </source>
</evidence>
<feature type="coiled-coil region" evidence="1">
    <location>
        <begin position="32"/>
        <end position="66"/>
    </location>
</feature>
<keyword evidence="1" id="KW-0175">Coiled coil</keyword>
<dbReference type="HOGENOM" id="CLU_134863_4_1_9"/>
<organism evidence="2 3">
    <name type="scientific">Thermoanaerobacterium xylanolyticum (strain ATCC 49914 / DSM 7097 / LX-11)</name>
    <dbReference type="NCBI Taxonomy" id="858215"/>
    <lineage>
        <taxon>Bacteria</taxon>
        <taxon>Bacillati</taxon>
        <taxon>Bacillota</taxon>
        <taxon>Clostridia</taxon>
        <taxon>Thermoanaerobacterales</taxon>
        <taxon>Thermoanaerobacteraceae</taxon>
        <taxon>Thermoanaerobacterium</taxon>
    </lineage>
</organism>
<dbReference type="STRING" id="858215.Thexy_0228"/>
<dbReference type="KEGG" id="txy:Thexy_0228"/>
<dbReference type="Proteomes" id="UP000007239">
    <property type="component" value="Chromosome"/>
</dbReference>
<proteinExistence type="predicted"/>
<dbReference type="eggNOG" id="COG2919">
    <property type="taxonomic scope" value="Bacteria"/>
</dbReference>
<dbReference type="AlphaFoldDB" id="F6BFZ7"/>
<evidence type="ECO:0000256" key="1">
    <source>
        <dbReference type="SAM" id="Coils"/>
    </source>
</evidence>
<dbReference type="EMBL" id="CP002739">
    <property type="protein sequence ID" value="AEF16287.1"/>
    <property type="molecule type" value="Genomic_DNA"/>
</dbReference>
<reference evidence="2" key="1">
    <citation type="submission" date="2011-05" db="EMBL/GenBank/DDBJ databases">
        <title>Complete sequence of Thermoanaerobacterium xylanolyticum LX-11.</title>
        <authorList>
            <consortium name="US DOE Joint Genome Institute"/>
            <person name="Lucas S."/>
            <person name="Han J."/>
            <person name="Lapidus A."/>
            <person name="Cheng J.-F."/>
            <person name="Goodwin L."/>
            <person name="Pitluck S."/>
            <person name="Peters L."/>
            <person name="Mikhailova N."/>
            <person name="Lu M."/>
            <person name="Han C."/>
            <person name="Tapia R."/>
            <person name="Land M."/>
            <person name="Hauser L."/>
            <person name="Kyrpides N."/>
            <person name="Ivanova N."/>
            <person name="Pagani I."/>
            <person name="Hemme C."/>
            <person name="Woyke T."/>
        </authorList>
    </citation>
    <scope>NUCLEOTIDE SEQUENCE</scope>
    <source>
        <strain evidence="2">LX-11</strain>
    </source>
</reference>
<dbReference type="RefSeq" id="WP_013787047.1">
    <property type="nucleotide sequence ID" value="NC_015555.1"/>
</dbReference>
<protein>
    <submittedName>
        <fullName evidence="2">Septum formation initiator</fullName>
    </submittedName>
</protein>
<keyword evidence="3" id="KW-1185">Reference proteome</keyword>
<sequence>MKQSRKIKLKPVLLILFVVYILFTLVKQQITLNVLDKKLNAATTQVNAAEEENKKLNNQIKYIKTDEFIENEARQKLGLIKKGEIMFIDTAKDAQNSSN</sequence>
<dbReference type="InterPro" id="IPR007060">
    <property type="entry name" value="FtsL/DivIC"/>
</dbReference>
<dbReference type="Pfam" id="PF04977">
    <property type="entry name" value="DivIC"/>
    <property type="match status" value="1"/>
</dbReference>
<evidence type="ECO:0000313" key="3">
    <source>
        <dbReference type="Proteomes" id="UP000007239"/>
    </source>
</evidence>
<gene>
    <name evidence="2" type="ordered locus">Thexy_0228</name>
</gene>
<accession>F6BFZ7</accession>